<dbReference type="InterPro" id="IPR016181">
    <property type="entry name" value="Acyl_CoA_acyltransferase"/>
</dbReference>
<dbReference type="InterPro" id="IPR000182">
    <property type="entry name" value="GNAT_dom"/>
</dbReference>
<keyword evidence="2" id="KW-0687">Ribonucleoprotein</keyword>
<reference evidence="3" key="1">
    <citation type="submission" date="2017-02" db="EMBL/GenBank/DDBJ databases">
        <authorList>
            <person name="Varghese N."/>
            <person name="Submissions S."/>
        </authorList>
    </citation>
    <scope>NUCLEOTIDE SEQUENCE [LARGE SCALE GENOMIC DNA]</scope>
    <source>
        <strain evidence="3">ATCC 25662</strain>
    </source>
</reference>
<dbReference type="AlphaFoldDB" id="A0A1T4Q471"/>
<gene>
    <name evidence="2" type="ORF">SAMN02745191_2300</name>
</gene>
<dbReference type="CDD" id="cd04301">
    <property type="entry name" value="NAT_SF"/>
    <property type="match status" value="1"/>
</dbReference>
<dbReference type="RefSeq" id="WP_159443794.1">
    <property type="nucleotide sequence ID" value="NZ_FUWY01000008.1"/>
</dbReference>
<dbReference type="OrthoDB" id="1096234at2"/>
<feature type="domain" description="N-acetyltransferase" evidence="1">
    <location>
        <begin position="3"/>
        <end position="151"/>
    </location>
</feature>
<dbReference type="GO" id="GO:0016747">
    <property type="term" value="F:acyltransferase activity, transferring groups other than amino-acyl groups"/>
    <property type="evidence" value="ECO:0007669"/>
    <property type="project" value="InterPro"/>
</dbReference>
<dbReference type="Proteomes" id="UP000243297">
    <property type="component" value="Unassembled WGS sequence"/>
</dbReference>
<protein>
    <submittedName>
        <fullName evidence="2">Ribosomal protein S18 acetylase RimI</fullName>
    </submittedName>
</protein>
<dbReference type="SUPFAM" id="SSF55729">
    <property type="entry name" value="Acyl-CoA N-acyltransferases (Nat)"/>
    <property type="match status" value="1"/>
</dbReference>
<dbReference type="PROSITE" id="PS51186">
    <property type="entry name" value="GNAT"/>
    <property type="match status" value="1"/>
</dbReference>
<keyword evidence="3" id="KW-1185">Reference proteome</keyword>
<proteinExistence type="predicted"/>
<evidence type="ECO:0000313" key="2">
    <source>
        <dbReference type="EMBL" id="SJZ98337.1"/>
    </source>
</evidence>
<evidence type="ECO:0000313" key="3">
    <source>
        <dbReference type="Proteomes" id="UP000243297"/>
    </source>
</evidence>
<dbReference type="STRING" id="118967.SAMN02745191_2300"/>
<accession>A0A1T4Q471</accession>
<dbReference type="EMBL" id="FUWY01000008">
    <property type="protein sequence ID" value="SJZ98337.1"/>
    <property type="molecule type" value="Genomic_DNA"/>
</dbReference>
<dbReference type="Gene3D" id="3.40.630.30">
    <property type="match status" value="1"/>
</dbReference>
<dbReference type="GO" id="GO:0005840">
    <property type="term" value="C:ribosome"/>
    <property type="evidence" value="ECO:0007669"/>
    <property type="project" value="UniProtKB-KW"/>
</dbReference>
<sequence>MKYTLREITAKDLNQIIDLRIDFLTEIAVTPLPSDIRINIDAYFKKHFYDGSCFGLVAEIEGKIIAKGLICVFEVLPDEFCPTGRLGKLYSIYTIPEFRGQGIMKELIEGLIRLSESKGVTNLYLTAEEKAISLYQRLGFELLNNEMKLRK</sequence>
<name>A0A1T4Q471_9FIRM</name>
<evidence type="ECO:0000259" key="1">
    <source>
        <dbReference type="PROSITE" id="PS51186"/>
    </source>
</evidence>
<organism evidence="2 3">
    <name type="scientific">Anaerorhabdus furcosa</name>
    <dbReference type="NCBI Taxonomy" id="118967"/>
    <lineage>
        <taxon>Bacteria</taxon>
        <taxon>Bacillati</taxon>
        <taxon>Bacillota</taxon>
        <taxon>Erysipelotrichia</taxon>
        <taxon>Erysipelotrichales</taxon>
        <taxon>Erysipelotrichaceae</taxon>
        <taxon>Anaerorhabdus</taxon>
    </lineage>
</organism>
<keyword evidence="2" id="KW-0689">Ribosomal protein</keyword>
<dbReference type="Pfam" id="PF00583">
    <property type="entry name" value="Acetyltransf_1"/>
    <property type="match status" value="1"/>
</dbReference>